<proteinExistence type="predicted"/>
<gene>
    <name evidence="1" type="ORF">QWZ14_05915</name>
</gene>
<evidence type="ECO:0000313" key="2">
    <source>
        <dbReference type="Proteomes" id="UP001529369"/>
    </source>
</evidence>
<name>A0ABT8A2M1_9PROT</name>
<sequence length="204" mass="23014">AQPAKEHRSYTTPWDTTEGLEAAAALAELYGLVRLFVNFFQPSFKLANKTRDGAKVKKRYHPPATPHQRLLADPRTGEAVRQRLEALHTTLDPIRLLQSIRTAQQRLVEIANRPVASDAAPRAVPTLEQFLSGLRTAWQEGEVRPTAQPKQKVKRLRPGTDPFAAVTVQLHDWFAAEPWQTSRELLDRLQAEQPGDYPDGQLRT</sequence>
<comment type="caution">
    <text evidence="1">The sequence shown here is derived from an EMBL/GenBank/DDBJ whole genome shotgun (WGS) entry which is preliminary data.</text>
</comment>
<dbReference type="Proteomes" id="UP001529369">
    <property type="component" value="Unassembled WGS sequence"/>
</dbReference>
<feature type="non-terminal residue" evidence="1">
    <location>
        <position position="1"/>
    </location>
</feature>
<organism evidence="1 2">
    <name type="scientific">Paeniroseomonas aquatica</name>
    <dbReference type="NCBI Taxonomy" id="373043"/>
    <lineage>
        <taxon>Bacteria</taxon>
        <taxon>Pseudomonadati</taxon>
        <taxon>Pseudomonadota</taxon>
        <taxon>Alphaproteobacteria</taxon>
        <taxon>Acetobacterales</taxon>
        <taxon>Acetobacteraceae</taxon>
        <taxon>Paeniroseomonas</taxon>
    </lineage>
</organism>
<evidence type="ECO:0000313" key="1">
    <source>
        <dbReference type="EMBL" id="MDN3563913.1"/>
    </source>
</evidence>
<protein>
    <submittedName>
        <fullName evidence="1">ISNCY family transposase</fullName>
    </submittedName>
</protein>
<dbReference type="EMBL" id="JAUFPN010000051">
    <property type="protein sequence ID" value="MDN3563913.1"/>
    <property type="molecule type" value="Genomic_DNA"/>
</dbReference>
<reference evidence="2" key="1">
    <citation type="journal article" date="2019" name="Int. J. Syst. Evol. Microbiol.">
        <title>The Global Catalogue of Microorganisms (GCM) 10K type strain sequencing project: providing services to taxonomists for standard genome sequencing and annotation.</title>
        <authorList>
            <consortium name="The Broad Institute Genomics Platform"/>
            <consortium name="The Broad Institute Genome Sequencing Center for Infectious Disease"/>
            <person name="Wu L."/>
            <person name="Ma J."/>
        </authorList>
    </citation>
    <scope>NUCLEOTIDE SEQUENCE [LARGE SCALE GENOMIC DNA]</scope>
    <source>
        <strain evidence="2">CECT 7131</strain>
    </source>
</reference>
<accession>A0ABT8A2M1</accession>
<keyword evidence="2" id="KW-1185">Reference proteome</keyword>